<keyword evidence="5" id="KW-1185">Reference proteome</keyword>
<dbReference type="Proteomes" id="UP001287286">
    <property type="component" value="Unassembled WGS sequence"/>
</dbReference>
<dbReference type="PANTHER" id="PTHR43048">
    <property type="entry name" value="METHYLMALONYL-COA EPIMERASE"/>
    <property type="match status" value="1"/>
</dbReference>
<dbReference type="PANTHER" id="PTHR43048:SF3">
    <property type="entry name" value="METHYLMALONYL-COA EPIMERASE, MITOCHONDRIAL"/>
    <property type="match status" value="1"/>
</dbReference>
<feature type="domain" description="VOC" evidence="3">
    <location>
        <begin position="46"/>
        <end position="153"/>
    </location>
</feature>
<dbReference type="EMBL" id="JAWRVI010000003">
    <property type="protein sequence ID" value="KAK4094718.1"/>
    <property type="molecule type" value="Genomic_DNA"/>
</dbReference>
<evidence type="ECO:0000259" key="3">
    <source>
        <dbReference type="PROSITE" id="PS51819"/>
    </source>
</evidence>
<dbReference type="InterPro" id="IPR051785">
    <property type="entry name" value="MMCE/EMCE_epimerase"/>
</dbReference>
<accession>A0ABR0CFL8</accession>
<sequence>MGDARLAPNSGAAVPDTTAAGDDQETQASWLQGQNIDTKGRIQLNKVSHVRYQHPDLDEIHKFLTDFGMEVAKKGDNEVWYSGYGVDQYVYYARKGPREFLGGTFEAASEDDFQRAARLPGAGDIQALDDAPGGGRLVTITDPDGFPVNIIFGQEAKEAGNNPNKLPLNYGMEKERARKFQRFQTGPAAIHKLGHFGFVTTRFQELVKFYTSTFNITPSDFVYVPKDGKKEVVTAFLHIDLGDKLVDHHTLFLSSGPTSHVHHSSFEVHDFDTQNLGHQWLAQKGYKSVWGVGRHVLGSQIFDYWWDTTGNMVEHYADGDLINRDSPISYSPAGSESLATRDGDTTFIVPIPRRLANPAVGLARSATRCGGLTPIFYWASRQVLGEGFSTRPFNSRRGNDRPTRLPLAPAEYGKLRPPAALKTKPIYQPRFLGALCLESLDLPFLALNPTLGGRGYVTTWGLGIPGPELRFGLARLRGSLLREAVEAKFVRSCDLLTDKAAKHQPGIERLLFNLGRVASDGLSDAHVESVGKVAPLPESQVSSGDARMKPSLGPAPPRDFGYVLAHSV</sequence>
<evidence type="ECO:0000313" key="4">
    <source>
        <dbReference type="EMBL" id="KAK4094718.1"/>
    </source>
</evidence>
<dbReference type="Pfam" id="PF00903">
    <property type="entry name" value="Glyoxalase"/>
    <property type="match status" value="1"/>
</dbReference>
<dbReference type="PROSITE" id="PS51819">
    <property type="entry name" value="VOC"/>
    <property type="match status" value="2"/>
</dbReference>
<dbReference type="InterPro" id="IPR029068">
    <property type="entry name" value="Glyas_Bleomycin-R_OHBP_Dase"/>
</dbReference>
<protein>
    <recommendedName>
        <fullName evidence="3">VOC domain-containing protein</fullName>
    </recommendedName>
</protein>
<feature type="domain" description="VOC" evidence="3">
    <location>
        <begin position="192"/>
        <end position="318"/>
    </location>
</feature>
<gene>
    <name evidence="4" type="ORF">Purlil1_1323</name>
</gene>
<organism evidence="4 5">
    <name type="scientific">Purpureocillium lilacinum</name>
    <name type="common">Paecilomyces lilacinus</name>
    <dbReference type="NCBI Taxonomy" id="33203"/>
    <lineage>
        <taxon>Eukaryota</taxon>
        <taxon>Fungi</taxon>
        <taxon>Dikarya</taxon>
        <taxon>Ascomycota</taxon>
        <taxon>Pezizomycotina</taxon>
        <taxon>Sordariomycetes</taxon>
        <taxon>Hypocreomycetidae</taxon>
        <taxon>Hypocreales</taxon>
        <taxon>Ophiocordycipitaceae</taxon>
        <taxon>Purpureocillium</taxon>
    </lineage>
</organism>
<proteinExistence type="predicted"/>
<reference evidence="4 5" key="1">
    <citation type="journal article" date="2024" name="Microbiol. Resour. Announc.">
        <title>Genome annotations for the ascomycete fungi Trichoderma harzianum, Trichoderma aggressivum, and Purpureocillium lilacinum.</title>
        <authorList>
            <person name="Beijen E.P.W."/>
            <person name="Ohm R.A."/>
        </authorList>
    </citation>
    <scope>NUCLEOTIDE SEQUENCE [LARGE SCALE GENOMIC DNA]</scope>
    <source>
        <strain evidence="4 5">CBS 150709</strain>
    </source>
</reference>
<name>A0ABR0CFL8_PURLI</name>
<evidence type="ECO:0000313" key="5">
    <source>
        <dbReference type="Proteomes" id="UP001287286"/>
    </source>
</evidence>
<keyword evidence="1" id="KW-0479">Metal-binding</keyword>
<feature type="region of interest" description="Disordered" evidence="2">
    <location>
        <begin position="1"/>
        <end position="24"/>
    </location>
</feature>
<dbReference type="InterPro" id="IPR037523">
    <property type="entry name" value="VOC_core"/>
</dbReference>
<evidence type="ECO:0000256" key="1">
    <source>
        <dbReference type="ARBA" id="ARBA00022723"/>
    </source>
</evidence>
<dbReference type="CDD" id="cd07267">
    <property type="entry name" value="THT_Oxygenase_N"/>
    <property type="match status" value="1"/>
</dbReference>
<dbReference type="Gene3D" id="3.10.180.10">
    <property type="entry name" value="2,3-Dihydroxybiphenyl 1,2-Dioxygenase, domain 1"/>
    <property type="match status" value="2"/>
</dbReference>
<dbReference type="SUPFAM" id="SSF54593">
    <property type="entry name" value="Glyoxalase/Bleomycin resistance protein/Dihydroxybiphenyl dioxygenase"/>
    <property type="match status" value="1"/>
</dbReference>
<evidence type="ECO:0000256" key="2">
    <source>
        <dbReference type="SAM" id="MobiDB-lite"/>
    </source>
</evidence>
<comment type="caution">
    <text evidence="4">The sequence shown here is derived from an EMBL/GenBank/DDBJ whole genome shotgun (WGS) entry which is preliminary data.</text>
</comment>
<dbReference type="InterPro" id="IPR004360">
    <property type="entry name" value="Glyas_Fos-R_dOase_dom"/>
</dbReference>